<dbReference type="OrthoDB" id="192847at2"/>
<feature type="domain" description="Transcription elongation factor GreA/GreB C-terminal" evidence="1">
    <location>
        <begin position="60"/>
        <end position="131"/>
    </location>
</feature>
<dbReference type="InterPro" id="IPR023459">
    <property type="entry name" value="Tscrpt_elong_fac_GreA/B_fam"/>
</dbReference>
<dbReference type="GO" id="GO:0016301">
    <property type="term" value="F:kinase activity"/>
    <property type="evidence" value="ECO:0007669"/>
    <property type="project" value="UniProtKB-KW"/>
</dbReference>
<gene>
    <name evidence="3" type="ORF">D3876_04385</name>
</gene>
<protein>
    <submittedName>
        <fullName evidence="3">Nucleoside diphosphate kinase regulator</fullName>
    </submittedName>
</protein>
<evidence type="ECO:0000313" key="3">
    <source>
        <dbReference type="EMBL" id="RJF93562.1"/>
    </source>
</evidence>
<dbReference type="InterPro" id="IPR036953">
    <property type="entry name" value="GreA/GreB_C_sf"/>
</dbReference>
<organism evidence="3 4">
    <name type="scientific">Sphingomonas cavernae</name>
    <dbReference type="NCBI Taxonomy" id="2320861"/>
    <lineage>
        <taxon>Bacteria</taxon>
        <taxon>Pseudomonadati</taxon>
        <taxon>Pseudomonadota</taxon>
        <taxon>Alphaproteobacteria</taxon>
        <taxon>Sphingomonadales</taxon>
        <taxon>Sphingomonadaceae</taxon>
        <taxon>Sphingomonas</taxon>
    </lineage>
</organism>
<dbReference type="RefSeq" id="WP_119759871.1">
    <property type="nucleotide sequence ID" value="NZ_QYUM01000002.1"/>
</dbReference>
<evidence type="ECO:0000259" key="2">
    <source>
        <dbReference type="Pfam" id="PF14760"/>
    </source>
</evidence>
<comment type="caution">
    <text evidence="3">The sequence shown here is derived from an EMBL/GenBank/DDBJ whole genome shotgun (WGS) entry which is preliminary data.</text>
</comment>
<dbReference type="GO" id="GO:0070063">
    <property type="term" value="F:RNA polymerase binding"/>
    <property type="evidence" value="ECO:0007669"/>
    <property type="project" value="InterPro"/>
</dbReference>
<dbReference type="PANTHER" id="PTHR30437:SF5">
    <property type="entry name" value="REGULATOR OF NUCLEOSIDE DIPHOSPHATE KINASE"/>
    <property type="match status" value="1"/>
</dbReference>
<dbReference type="NCBIfam" id="NF004396">
    <property type="entry name" value="PRK05753.1"/>
    <property type="match status" value="1"/>
</dbReference>
<keyword evidence="4" id="KW-1185">Reference proteome</keyword>
<name>A0A418WQN7_9SPHN</name>
<dbReference type="Gene3D" id="1.10.286.20">
    <property type="match status" value="1"/>
</dbReference>
<dbReference type="AlphaFoldDB" id="A0A418WQN7"/>
<evidence type="ECO:0000313" key="4">
    <source>
        <dbReference type="Proteomes" id="UP000286100"/>
    </source>
</evidence>
<evidence type="ECO:0000259" key="1">
    <source>
        <dbReference type="Pfam" id="PF01272"/>
    </source>
</evidence>
<accession>A0A418WQN7</accession>
<proteinExistence type="predicted"/>
<dbReference type="GO" id="GO:0003677">
    <property type="term" value="F:DNA binding"/>
    <property type="evidence" value="ECO:0007669"/>
    <property type="project" value="InterPro"/>
</dbReference>
<dbReference type="InterPro" id="IPR001437">
    <property type="entry name" value="Tscrpt_elong_fac_GreA/B_C"/>
</dbReference>
<keyword evidence="3" id="KW-0418">Kinase</keyword>
<dbReference type="PIRSF" id="PIRSF006092">
    <property type="entry name" value="GreA_GreB"/>
    <property type="match status" value="1"/>
</dbReference>
<sequence>MRHIASNDSALPAIIITEADQDRLYDLAYAIRRSAPEVAEVLLQEMGRAEIRAVEEISGSVIAMGSIVRFRDEDGQERTVTLVYPGEADIAAGRISVATPVGAALIGLTVGQSFRWAGRDGHDHMLTVLGVAAGA</sequence>
<dbReference type="PANTHER" id="PTHR30437">
    <property type="entry name" value="TRANSCRIPTION ELONGATION FACTOR GREA"/>
    <property type="match status" value="1"/>
</dbReference>
<dbReference type="Proteomes" id="UP000286100">
    <property type="component" value="Unassembled WGS sequence"/>
</dbReference>
<feature type="domain" description="Regulator of nucleoside diphosphate kinase N-terminal" evidence="2">
    <location>
        <begin position="12"/>
        <end position="51"/>
    </location>
</feature>
<dbReference type="Pfam" id="PF01272">
    <property type="entry name" value="GreA_GreB"/>
    <property type="match status" value="1"/>
</dbReference>
<dbReference type="InterPro" id="IPR029462">
    <property type="entry name" value="Rnk_N"/>
</dbReference>
<dbReference type="Gene3D" id="3.10.50.30">
    <property type="entry name" value="Transcription elongation factor, GreA/GreB, C-terminal domain"/>
    <property type="match status" value="1"/>
</dbReference>
<dbReference type="GO" id="GO:0006354">
    <property type="term" value="P:DNA-templated transcription elongation"/>
    <property type="evidence" value="ECO:0007669"/>
    <property type="project" value="TreeGrafter"/>
</dbReference>
<dbReference type="Pfam" id="PF14760">
    <property type="entry name" value="Rnk_N"/>
    <property type="match status" value="1"/>
</dbReference>
<dbReference type="GO" id="GO:0032784">
    <property type="term" value="P:regulation of DNA-templated transcription elongation"/>
    <property type="evidence" value="ECO:0007669"/>
    <property type="project" value="InterPro"/>
</dbReference>
<dbReference type="EMBL" id="QYUM01000002">
    <property type="protein sequence ID" value="RJF93562.1"/>
    <property type="molecule type" value="Genomic_DNA"/>
</dbReference>
<dbReference type="SUPFAM" id="SSF54534">
    <property type="entry name" value="FKBP-like"/>
    <property type="match status" value="1"/>
</dbReference>
<reference evidence="3 4" key="1">
    <citation type="submission" date="2018-09" db="EMBL/GenBank/DDBJ databases">
        <authorList>
            <person name="Zhu H."/>
        </authorList>
    </citation>
    <scope>NUCLEOTIDE SEQUENCE [LARGE SCALE GENOMIC DNA]</scope>
    <source>
        <strain evidence="3 4">K2R01-6</strain>
    </source>
</reference>
<keyword evidence="3" id="KW-0808">Transferase</keyword>